<dbReference type="Proteomes" id="UP001417504">
    <property type="component" value="Unassembled WGS sequence"/>
</dbReference>
<dbReference type="EMBL" id="JBBNAE010000003">
    <property type="protein sequence ID" value="KAK9137150.1"/>
    <property type="molecule type" value="Genomic_DNA"/>
</dbReference>
<evidence type="ECO:0000256" key="1">
    <source>
        <dbReference type="ARBA" id="ARBA00022679"/>
    </source>
</evidence>
<accession>A0AAP0JP20</accession>
<reference evidence="3 4" key="1">
    <citation type="submission" date="2024-01" db="EMBL/GenBank/DDBJ databases">
        <title>Genome assemblies of Stephania.</title>
        <authorList>
            <person name="Yang L."/>
        </authorList>
    </citation>
    <scope>NUCLEOTIDE SEQUENCE [LARGE SCALE GENOMIC DNA]</scope>
    <source>
        <strain evidence="3">QJT</strain>
        <tissue evidence="3">Leaf</tissue>
    </source>
</reference>
<organism evidence="3 4">
    <name type="scientific">Stephania japonica</name>
    <dbReference type="NCBI Taxonomy" id="461633"/>
    <lineage>
        <taxon>Eukaryota</taxon>
        <taxon>Viridiplantae</taxon>
        <taxon>Streptophyta</taxon>
        <taxon>Embryophyta</taxon>
        <taxon>Tracheophyta</taxon>
        <taxon>Spermatophyta</taxon>
        <taxon>Magnoliopsida</taxon>
        <taxon>Ranunculales</taxon>
        <taxon>Menispermaceae</taxon>
        <taxon>Menispermoideae</taxon>
        <taxon>Cissampelideae</taxon>
        <taxon>Stephania</taxon>
    </lineage>
</organism>
<evidence type="ECO:0000256" key="2">
    <source>
        <dbReference type="ARBA" id="ARBA00023315"/>
    </source>
</evidence>
<dbReference type="Pfam" id="PF02458">
    <property type="entry name" value="Transferase"/>
    <property type="match status" value="1"/>
</dbReference>
<dbReference type="InterPro" id="IPR051504">
    <property type="entry name" value="Plant_metabolite_acyltrans"/>
</dbReference>
<keyword evidence="4" id="KW-1185">Reference proteome</keyword>
<protein>
    <submittedName>
        <fullName evidence="3">Uncharacterized protein</fullName>
    </submittedName>
</protein>
<dbReference type="Gene3D" id="3.30.559.10">
    <property type="entry name" value="Chloramphenicol acetyltransferase-like domain"/>
    <property type="match status" value="2"/>
</dbReference>
<proteinExistence type="predicted"/>
<dbReference type="AlphaFoldDB" id="A0AAP0JP20"/>
<dbReference type="GO" id="GO:0016747">
    <property type="term" value="F:acyltransferase activity, transferring groups other than amino-acyl groups"/>
    <property type="evidence" value="ECO:0007669"/>
    <property type="project" value="UniProtKB-ARBA"/>
</dbReference>
<keyword evidence="2" id="KW-0012">Acyltransferase</keyword>
<evidence type="ECO:0000313" key="4">
    <source>
        <dbReference type="Proteomes" id="UP001417504"/>
    </source>
</evidence>
<gene>
    <name evidence="3" type="ORF">Sjap_007744</name>
</gene>
<sequence length="273" mass="30056">MFTSTKQIPTLAIQITLFPTSGFSMAIVLNHAVMDSRTTSLFISSWASISWLGSDGYKGLLPSYDRTLVKGPSGIKEYTVEEMVKFIRSKFMSEHDMNNWLSLAKSAAIPEDAVLTTFELSLADITKLKQMIMDALNKVNIISTGNETTPLLLSPSRFKVACAYTWLCLTKASMEVETTNDHNETTTIIVTVDYRARSNSPLPSILLGTCTVAANVIAKKSEIVGEDGIVAAVKKIRSENKGLAETTEKNLKRRVARMVYLSPDRFRVIAGST</sequence>
<name>A0AAP0JP20_9MAGN</name>
<dbReference type="InterPro" id="IPR023213">
    <property type="entry name" value="CAT-like_dom_sf"/>
</dbReference>
<keyword evidence="1" id="KW-0808">Transferase</keyword>
<evidence type="ECO:0000313" key="3">
    <source>
        <dbReference type="EMBL" id="KAK9137150.1"/>
    </source>
</evidence>
<dbReference type="PANTHER" id="PTHR31625">
    <property type="match status" value="1"/>
</dbReference>
<comment type="caution">
    <text evidence="3">The sequence shown here is derived from an EMBL/GenBank/DDBJ whole genome shotgun (WGS) entry which is preliminary data.</text>
</comment>